<accession>A0A828Z3C5</accession>
<dbReference type="Proteomes" id="UP000001338">
    <property type="component" value="Unassembled WGS sequence"/>
</dbReference>
<proteinExistence type="predicted"/>
<dbReference type="EMBL" id="AFLV02000041">
    <property type="protein sequence ID" value="EKR64451.1"/>
    <property type="molecule type" value="Genomic_DNA"/>
</dbReference>
<protein>
    <submittedName>
        <fullName evidence="1">Uncharacterized protein</fullName>
    </submittedName>
</protein>
<organism evidence="1 2">
    <name type="scientific">Leptospira weilii str. 2006001853</name>
    <dbReference type="NCBI Taxonomy" id="1001589"/>
    <lineage>
        <taxon>Bacteria</taxon>
        <taxon>Pseudomonadati</taxon>
        <taxon>Spirochaetota</taxon>
        <taxon>Spirochaetia</taxon>
        <taxon>Leptospirales</taxon>
        <taxon>Leptospiraceae</taxon>
        <taxon>Leptospira</taxon>
    </lineage>
</organism>
<name>A0A828Z3C5_9LEPT</name>
<evidence type="ECO:0000313" key="1">
    <source>
        <dbReference type="EMBL" id="EKR64451.1"/>
    </source>
</evidence>
<sequence length="237" mass="27163">MRIVYFSYVNFTPSDNLQFQPLRYNKCENDCGLIWVVSLWQERVTVSKQESDYYIFRSALTENCARLTTRPWSELPRRYRTWMSGERIPIEIPQPLKHEIEPEDEGEMIPYFSAGIPLMSHVLIETLRGTGVDNLDLYRAVISETQTGRKYENYSAVNIIGLVSSVSVSKPLLGDIPINVSWFDNGLVIAPEQTHGLLLFRLTESVDLVIIHRSVKEALEKTGLPRLSFVNATDHRG</sequence>
<dbReference type="AlphaFoldDB" id="A0A828Z3C5"/>
<reference evidence="1 2" key="1">
    <citation type="submission" date="2012-10" db="EMBL/GenBank/DDBJ databases">
        <authorList>
            <person name="Harkins D.M."/>
            <person name="Durkin A.S."/>
            <person name="Brinkac L.M."/>
            <person name="Haft D.H."/>
            <person name="Selengut J.D."/>
            <person name="Sanka R."/>
            <person name="DePew J."/>
            <person name="Purushe J."/>
            <person name="Whelen A.C."/>
            <person name="Vinetz J.M."/>
            <person name="Sutton G.G."/>
            <person name="Nierman W.C."/>
            <person name="Fouts D.E."/>
        </authorList>
    </citation>
    <scope>NUCLEOTIDE SEQUENCE [LARGE SCALE GENOMIC DNA]</scope>
    <source>
        <strain evidence="1 2">2006001853</strain>
    </source>
</reference>
<comment type="caution">
    <text evidence="1">The sequence shown here is derived from an EMBL/GenBank/DDBJ whole genome shotgun (WGS) entry which is preliminary data.</text>
</comment>
<evidence type="ECO:0000313" key="2">
    <source>
        <dbReference type="Proteomes" id="UP000001338"/>
    </source>
</evidence>
<gene>
    <name evidence="1" type="ORF">LEP1GSC036_3632</name>
</gene>